<evidence type="ECO:0000313" key="7">
    <source>
        <dbReference type="EMBL" id="CUO74339.1"/>
    </source>
</evidence>
<dbReference type="InterPro" id="IPR051533">
    <property type="entry name" value="WaaL-like"/>
</dbReference>
<dbReference type="Pfam" id="PF04932">
    <property type="entry name" value="Wzy_C"/>
    <property type="match status" value="1"/>
</dbReference>
<feature type="transmembrane region" description="Helical" evidence="5">
    <location>
        <begin position="7"/>
        <end position="24"/>
    </location>
</feature>
<keyword evidence="4 5" id="KW-0472">Membrane</keyword>
<dbReference type="AlphaFoldDB" id="A0A174HN06"/>
<dbReference type="PANTHER" id="PTHR37422">
    <property type="entry name" value="TEICHURONIC ACID BIOSYNTHESIS PROTEIN TUAE"/>
    <property type="match status" value="1"/>
</dbReference>
<keyword evidence="7" id="KW-0436">Ligase</keyword>
<evidence type="ECO:0000256" key="1">
    <source>
        <dbReference type="ARBA" id="ARBA00004141"/>
    </source>
</evidence>
<keyword evidence="3 5" id="KW-1133">Transmembrane helix</keyword>
<feature type="transmembrane region" description="Helical" evidence="5">
    <location>
        <begin position="346"/>
        <end position="367"/>
    </location>
</feature>
<evidence type="ECO:0000256" key="2">
    <source>
        <dbReference type="ARBA" id="ARBA00022692"/>
    </source>
</evidence>
<feature type="transmembrane region" description="Helical" evidence="5">
    <location>
        <begin position="387"/>
        <end position="405"/>
    </location>
</feature>
<dbReference type="PANTHER" id="PTHR37422:SF13">
    <property type="entry name" value="LIPOPOLYSACCHARIDE BIOSYNTHESIS PROTEIN PA4999-RELATED"/>
    <property type="match status" value="1"/>
</dbReference>
<evidence type="ECO:0000256" key="5">
    <source>
        <dbReference type="SAM" id="Phobius"/>
    </source>
</evidence>
<evidence type="ECO:0000313" key="8">
    <source>
        <dbReference type="Proteomes" id="UP000095431"/>
    </source>
</evidence>
<gene>
    <name evidence="7" type="ORF">ERS852478_03771</name>
</gene>
<feature type="transmembrane region" description="Helical" evidence="5">
    <location>
        <begin position="84"/>
        <end position="102"/>
    </location>
</feature>
<name>A0A174HN06_9FIRM</name>
<feature type="transmembrane region" description="Helical" evidence="5">
    <location>
        <begin position="240"/>
        <end position="262"/>
    </location>
</feature>
<evidence type="ECO:0000259" key="6">
    <source>
        <dbReference type="Pfam" id="PF04932"/>
    </source>
</evidence>
<dbReference type="GO" id="GO:0016874">
    <property type="term" value="F:ligase activity"/>
    <property type="evidence" value="ECO:0007669"/>
    <property type="project" value="UniProtKB-KW"/>
</dbReference>
<dbReference type="EMBL" id="CYZN01000048">
    <property type="protein sequence ID" value="CUO74339.1"/>
    <property type="molecule type" value="Genomic_DNA"/>
</dbReference>
<feature type="transmembrane region" description="Helical" evidence="5">
    <location>
        <begin position="412"/>
        <end position="430"/>
    </location>
</feature>
<accession>A0A174HN06</accession>
<feature type="transmembrane region" description="Helical" evidence="5">
    <location>
        <begin position="203"/>
        <end position="228"/>
    </location>
</feature>
<proteinExistence type="predicted"/>
<dbReference type="Proteomes" id="UP000095431">
    <property type="component" value="Unassembled WGS sequence"/>
</dbReference>
<feature type="transmembrane region" description="Helical" evidence="5">
    <location>
        <begin position="159"/>
        <end position="182"/>
    </location>
</feature>
<feature type="domain" description="O-antigen ligase-related" evidence="6">
    <location>
        <begin position="203"/>
        <end position="358"/>
    </location>
</feature>
<sequence length="434" mass="49252">MKLNIRNTIIFLVFGIYPIIPQYFGIMGISAFKLMCLGIVLFACVALGISKSVATSCRNIQIAFGIWLIIMFINAILFKGVVEYFYEILCYYLVGFVIIKCLNTRKRFLRAVDLLIIGAVVASIIGIVESITGFNVFHLLNNMGAQITLQPLRFGFRRIISFTYQTISFCNYCMFALGLIVYRISVCSKGNERKQKYGIAYGFVFIAALLTLSRSILICIIISQLILLYLCGYKVLLKKLLIITSVGMLAVIICSIVLPEILNILQNVAYMLLAVFDDNYAAMLGNVDGTGSGDRKELLKWVWESIDNKWIGMGGSAEFAYSLTERSGIYSYIRTKTSIENQYLNLLYHYGIIGLISMIWVYIQVFIKSIIQAVKNPSEWEGRISFPKMLVVILGTYYISFFGVHQIDEKRIFFCLIFLLIAYCNNKAYLTAYE</sequence>
<evidence type="ECO:0000256" key="4">
    <source>
        <dbReference type="ARBA" id="ARBA00023136"/>
    </source>
</evidence>
<evidence type="ECO:0000256" key="3">
    <source>
        <dbReference type="ARBA" id="ARBA00022989"/>
    </source>
</evidence>
<dbReference type="InterPro" id="IPR007016">
    <property type="entry name" value="O-antigen_ligase-rel_domated"/>
</dbReference>
<keyword evidence="2 5" id="KW-0812">Transmembrane</keyword>
<reference evidence="7 8" key="1">
    <citation type="submission" date="2015-09" db="EMBL/GenBank/DDBJ databases">
        <authorList>
            <consortium name="Pathogen Informatics"/>
        </authorList>
    </citation>
    <scope>NUCLEOTIDE SEQUENCE [LARGE SCALE GENOMIC DNA]</scope>
    <source>
        <strain evidence="7 8">2789STDY5834863</strain>
    </source>
</reference>
<organism evidence="7 8">
    <name type="scientific">Blautia wexlerae</name>
    <dbReference type="NCBI Taxonomy" id="418240"/>
    <lineage>
        <taxon>Bacteria</taxon>
        <taxon>Bacillati</taxon>
        <taxon>Bacillota</taxon>
        <taxon>Clostridia</taxon>
        <taxon>Lachnospirales</taxon>
        <taxon>Lachnospiraceae</taxon>
        <taxon>Blautia</taxon>
    </lineage>
</organism>
<dbReference type="GO" id="GO:0016020">
    <property type="term" value="C:membrane"/>
    <property type="evidence" value="ECO:0007669"/>
    <property type="project" value="UniProtKB-SubCell"/>
</dbReference>
<feature type="transmembrane region" description="Helical" evidence="5">
    <location>
        <begin position="61"/>
        <end position="78"/>
    </location>
</feature>
<protein>
    <submittedName>
        <fullName evidence="7">Lipid A core-O-antigen ligase and related enzymes</fullName>
    </submittedName>
</protein>
<feature type="transmembrane region" description="Helical" evidence="5">
    <location>
        <begin position="114"/>
        <end position="139"/>
    </location>
</feature>
<comment type="subcellular location">
    <subcellularLocation>
        <location evidence="1">Membrane</location>
        <topology evidence="1">Multi-pass membrane protein</topology>
    </subcellularLocation>
</comment>
<feature type="transmembrane region" description="Helical" evidence="5">
    <location>
        <begin position="30"/>
        <end position="49"/>
    </location>
</feature>
<dbReference type="RefSeq" id="WP_055201518.1">
    <property type="nucleotide sequence ID" value="NZ_BTHH01000049.1"/>
</dbReference>